<keyword evidence="2" id="KW-1185">Reference proteome</keyword>
<gene>
    <name evidence="1" type="ORF">MANES_08G076401v8</name>
</gene>
<dbReference type="Proteomes" id="UP000091857">
    <property type="component" value="Chromosome 8"/>
</dbReference>
<evidence type="ECO:0000313" key="1">
    <source>
        <dbReference type="EMBL" id="KAG8649198.1"/>
    </source>
</evidence>
<comment type="caution">
    <text evidence="1">The sequence shown here is derived from an EMBL/GenBank/DDBJ whole genome shotgun (WGS) entry which is preliminary data.</text>
</comment>
<evidence type="ECO:0000313" key="2">
    <source>
        <dbReference type="Proteomes" id="UP000091857"/>
    </source>
</evidence>
<proteinExistence type="predicted"/>
<accession>A0ACB7H934</accession>
<dbReference type="EMBL" id="CM004394">
    <property type="protein sequence ID" value="KAG8649198.1"/>
    <property type="molecule type" value="Genomic_DNA"/>
</dbReference>
<organism evidence="1 2">
    <name type="scientific">Manihot esculenta</name>
    <name type="common">Cassava</name>
    <name type="synonym">Jatropha manihot</name>
    <dbReference type="NCBI Taxonomy" id="3983"/>
    <lineage>
        <taxon>Eukaryota</taxon>
        <taxon>Viridiplantae</taxon>
        <taxon>Streptophyta</taxon>
        <taxon>Embryophyta</taxon>
        <taxon>Tracheophyta</taxon>
        <taxon>Spermatophyta</taxon>
        <taxon>Magnoliopsida</taxon>
        <taxon>eudicotyledons</taxon>
        <taxon>Gunneridae</taxon>
        <taxon>Pentapetalae</taxon>
        <taxon>rosids</taxon>
        <taxon>fabids</taxon>
        <taxon>Malpighiales</taxon>
        <taxon>Euphorbiaceae</taxon>
        <taxon>Crotonoideae</taxon>
        <taxon>Manihoteae</taxon>
        <taxon>Manihot</taxon>
    </lineage>
</organism>
<name>A0ACB7H934_MANES</name>
<reference evidence="2" key="1">
    <citation type="journal article" date="2016" name="Nat. Biotechnol.">
        <title>Sequencing wild and cultivated cassava and related species reveals extensive interspecific hybridization and genetic diversity.</title>
        <authorList>
            <person name="Bredeson J.V."/>
            <person name="Lyons J.B."/>
            <person name="Prochnik S.E."/>
            <person name="Wu G.A."/>
            <person name="Ha C.M."/>
            <person name="Edsinger-Gonzales E."/>
            <person name="Grimwood J."/>
            <person name="Schmutz J."/>
            <person name="Rabbi I.Y."/>
            <person name="Egesi C."/>
            <person name="Nauluvula P."/>
            <person name="Lebot V."/>
            <person name="Ndunguru J."/>
            <person name="Mkamilo G."/>
            <person name="Bart R.S."/>
            <person name="Setter T.L."/>
            <person name="Gleadow R.M."/>
            <person name="Kulakow P."/>
            <person name="Ferguson M.E."/>
            <person name="Rounsley S."/>
            <person name="Rokhsar D.S."/>
        </authorList>
    </citation>
    <scope>NUCLEOTIDE SEQUENCE [LARGE SCALE GENOMIC DNA]</scope>
    <source>
        <strain evidence="2">cv. AM560-2</strain>
    </source>
</reference>
<sequence length="211" mass="23883">MEYKKYKLPHEELLANLLTLILGISCGIFLLTLSQVPPSFHLDSVHVSSFNISVAGDQDPFSISSPPSANITARWYIKFHVTNPNVIFSNISYEPLEVSVNYGNYKIASALTPSFYQNTKIHHASVIVEASSKSIDKMVAYEIAVDHWVHGVVDFNVRAYGRVHLGPLRRFWVRIVKEVEATCNYWKSSETVTKITNAGRKAMRLRLEWGL</sequence>
<protein>
    <submittedName>
        <fullName evidence="1">Uncharacterized protein</fullName>
    </submittedName>
</protein>